<dbReference type="AlphaFoldDB" id="A0AAE9YW25"/>
<proteinExistence type="predicted"/>
<reference evidence="1 2" key="1">
    <citation type="journal article" date="2015" name="Genome Announc.">
        <title>Draft Genome Sequences of Marine Isolates of Thalassomonas viridans and Thalassomonas actiniarum.</title>
        <authorList>
            <person name="Olonade I."/>
            <person name="van Zyl L.J."/>
            <person name="Trindade M."/>
        </authorList>
    </citation>
    <scope>NUCLEOTIDE SEQUENCE [LARGE SCALE GENOMIC DNA]</scope>
    <source>
        <strain evidence="1 2">A5K-106</strain>
    </source>
</reference>
<dbReference type="KEGG" id="tact:SG35_013580"/>
<dbReference type="RefSeq" id="WP_160298290.1">
    <property type="nucleotide sequence ID" value="NZ_CP059735.1"/>
</dbReference>
<gene>
    <name evidence="1" type="ORF">SG35_013580</name>
</gene>
<dbReference type="Proteomes" id="UP000032568">
    <property type="component" value="Chromosome"/>
</dbReference>
<dbReference type="EMBL" id="CP059735">
    <property type="protein sequence ID" value="WDE01552.1"/>
    <property type="molecule type" value="Genomic_DNA"/>
</dbReference>
<organism evidence="1 2">
    <name type="scientific">Thalassomonas actiniarum</name>
    <dbReference type="NCBI Taxonomy" id="485447"/>
    <lineage>
        <taxon>Bacteria</taxon>
        <taxon>Pseudomonadati</taxon>
        <taxon>Pseudomonadota</taxon>
        <taxon>Gammaproteobacteria</taxon>
        <taxon>Alteromonadales</taxon>
        <taxon>Colwelliaceae</taxon>
        <taxon>Thalassomonas</taxon>
    </lineage>
</organism>
<evidence type="ECO:0000313" key="1">
    <source>
        <dbReference type="EMBL" id="WDE01552.1"/>
    </source>
</evidence>
<keyword evidence="2" id="KW-1185">Reference proteome</keyword>
<accession>A0AAE9YW25</accession>
<sequence length="54" mass="5996">MLSVLYLLPIDRCHGAGMKHIGFSAPSTDFVYRLQKQIQVAGFEVPEVQDFNGA</sequence>
<evidence type="ECO:0000313" key="2">
    <source>
        <dbReference type="Proteomes" id="UP000032568"/>
    </source>
</evidence>
<reference evidence="1 2" key="2">
    <citation type="journal article" date="2022" name="Mar. Drugs">
        <title>Bioassay-Guided Fractionation Leads to the Detection of Cholic Acid Generated by the Rare Thalassomonas sp.</title>
        <authorList>
            <person name="Pheiffer F."/>
            <person name="Schneider Y.K."/>
            <person name="Hansen E.H."/>
            <person name="Andersen J.H."/>
            <person name="Isaksson J."/>
            <person name="Busche T."/>
            <person name="R C."/>
            <person name="Kalinowski J."/>
            <person name="Zyl L.V."/>
            <person name="Trindade M."/>
        </authorList>
    </citation>
    <scope>NUCLEOTIDE SEQUENCE [LARGE SCALE GENOMIC DNA]</scope>
    <source>
        <strain evidence="1 2">A5K-106</strain>
    </source>
</reference>
<name>A0AAE9YW25_9GAMM</name>
<protein>
    <submittedName>
        <fullName evidence="1">Uncharacterized protein</fullName>
    </submittedName>
</protein>